<evidence type="ECO:0000259" key="1">
    <source>
        <dbReference type="Pfam" id="PF01498"/>
    </source>
</evidence>
<dbReference type="SUPFAM" id="SSF46689">
    <property type="entry name" value="Homeodomain-like"/>
    <property type="match status" value="1"/>
</dbReference>
<evidence type="ECO:0008006" key="5">
    <source>
        <dbReference type="Google" id="ProtNLM"/>
    </source>
</evidence>
<dbReference type="InterPro" id="IPR036397">
    <property type="entry name" value="RNaseH_sf"/>
</dbReference>
<evidence type="ECO:0000259" key="2">
    <source>
        <dbReference type="Pfam" id="PF13358"/>
    </source>
</evidence>
<dbReference type="GO" id="GO:0003677">
    <property type="term" value="F:DNA binding"/>
    <property type="evidence" value="ECO:0007669"/>
    <property type="project" value="InterPro"/>
</dbReference>
<gene>
    <name evidence="3" type="ORF">PR003_g15613</name>
</gene>
<dbReference type="Pfam" id="PF13358">
    <property type="entry name" value="DDE_3"/>
    <property type="match status" value="1"/>
</dbReference>
<name>A0A6A4END8_9STRA</name>
<comment type="caution">
    <text evidence="3">The sequence shown here is derived from an EMBL/GenBank/DDBJ whole genome shotgun (WGS) entry which is preliminary data.</text>
</comment>
<dbReference type="EMBL" id="QXFT01001092">
    <property type="protein sequence ID" value="KAE9329177.1"/>
    <property type="molecule type" value="Genomic_DNA"/>
</dbReference>
<dbReference type="GO" id="GO:0006313">
    <property type="term" value="P:DNA transposition"/>
    <property type="evidence" value="ECO:0007669"/>
    <property type="project" value="InterPro"/>
</dbReference>
<proteinExistence type="predicted"/>
<evidence type="ECO:0000313" key="4">
    <source>
        <dbReference type="Proteomes" id="UP000434957"/>
    </source>
</evidence>
<keyword evidence="4" id="KW-1185">Reference proteome</keyword>
<dbReference type="Proteomes" id="UP000434957">
    <property type="component" value="Unassembled WGS sequence"/>
</dbReference>
<feature type="domain" description="Tc1-like transposase DDE" evidence="2">
    <location>
        <begin position="172"/>
        <end position="235"/>
    </location>
</feature>
<dbReference type="AlphaFoldDB" id="A0A6A4END8"/>
<dbReference type="Gene3D" id="1.10.10.10">
    <property type="entry name" value="Winged helix-like DNA-binding domain superfamily/Winged helix DNA-binding domain"/>
    <property type="match status" value="1"/>
</dbReference>
<dbReference type="InterPro" id="IPR009057">
    <property type="entry name" value="Homeodomain-like_sf"/>
</dbReference>
<organism evidence="3 4">
    <name type="scientific">Phytophthora rubi</name>
    <dbReference type="NCBI Taxonomy" id="129364"/>
    <lineage>
        <taxon>Eukaryota</taxon>
        <taxon>Sar</taxon>
        <taxon>Stramenopiles</taxon>
        <taxon>Oomycota</taxon>
        <taxon>Peronosporomycetes</taxon>
        <taxon>Peronosporales</taxon>
        <taxon>Peronosporaceae</taxon>
        <taxon>Phytophthora</taxon>
    </lineage>
</organism>
<dbReference type="PANTHER" id="PTHR46068">
    <property type="entry name" value="PROTEIN CBG27172"/>
    <property type="match status" value="1"/>
</dbReference>
<accession>A0A6A4END8</accession>
<dbReference type="PANTHER" id="PTHR46068:SF1">
    <property type="entry name" value="TRANSPOSASE IS30-LIKE HTH DOMAIN-CONTAINING PROTEIN"/>
    <property type="match status" value="1"/>
</dbReference>
<feature type="domain" description="Transposase Tc1-like" evidence="1">
    <location>
        <begin position="70"/>
        <end position="138"/>
    </location>
</feature>
<dbReference type="InterPro" id="IPR038717">
    <property type="entry name" value="Tc1-like_DDE_dom"/>
</dbReference>
<dbReference type="InterPro" id="IPR036388">
    <property type="entry name" value="WH-like_DNA-bd_sf"/>
</dbReference>
<dbReference type="Gene3D" id="3.30.420.10">
    <property type="entry name" value="Ribonuclease H-like superfamily/Ribonuclease H"/>
    <property type="match status" value="2"/>
</dbReference>
<dbReference type="Pfam" id="PF01498">
    <property type="entry name" value="HTH_Tnp_Tc3_2"/>
    <property type="match status" value="1"/>
</dbReference>
<protein>
    <recommendedName>
        <fullName evidence="5">Tc1-like transposase DDE domain-containing protein</fullName>
    </recommendedName>
</protein>
<sequence>MAPVHHKHSHDIHCLCVSKWKQGYSYTKISKLLEIARSSVGDIIVHFKKHGHCVVAPRRGRPRITSVRDDRRIVGATETNRFVSAAVLADEVPKEAGHPVSPQFVRNRINAARLTGRSARKKPYLSKKHRKQRLIYSRRLISMQKEDWGSVLLTDDVSVELYGRTGRCLLQPTNFVQDNAPAHSAKAAKKLATSLQLNDLRHPPQSPDLNPIDNVCVITKRELNQNPASSIENLKVTQLDIWTSIENLKVTLLDIWTSIDEEVIPKCVMSMPARLNTVIANRAGHTKY</sequence>
<evidence type="ECO:0000313" key="3">
    <source>
        <dbReference type="EMBL" id="KAE9329177.1"/>
    </source>
</evidence>
<dbReference type="GO" id="GO:0015074">
    <property type="term" value="P:DNA integration"/>
    <property type="evidence" value="ECO:0007669"/>
    <property type="project" value="InterPro"/>
</dbReference>
<reference evidence="3 4" key="1">
    <citation type="submission" date="2018-08" db="EMBL/GenBank/DDBJ databases">
        <title>Genomic investigation of the strawberry pathogen Phytophthora fragariae indicates pathogenicity is determined by transcriptional variation in three key races.</title>
        <authorList>
            <person name="Adams T.M."/>
            <person name="Armitage A.D."/>
            <person name="Sobczyk M.K."/>
            <person name="Bates H.J."/>
            <person name="Dunwell J.M."/>
            <person name="Nellist C.F."/>
            <person name="Harrison R.J."/>
        </authorList>
    </citation>
    <scope>NUCLEOTIDE SEQUENCE [LARGE SCALE GENOMIC DNA]</scope>
    <source>
        <strain evidence="3 4">SCRP333</strain>
    </source>
</reference>
<dbReference type="InterPro" id="IPR002492">
    <property type="entry name" value="Transposase_Tc1-like"/>
</dbReference>